<keyword evidence="4" id="KW-0808">Transferase</keyword>
<evidence type="ECO:0000256" key="2">
    <source>
        <dbReference type="ARBA" id="ARBA00012438"/>
    </source>
</evidence>
<dbReference type="SUPFAM" id="SSF52172">
    <property type="entry name" value="CheY-like"/>
    <property type="match status" value="1"/>
</dbReference>
<name>A0A8J7C7Q5_9CYAN</name>
<evidence type="ECO:0000256" key="3">
    <source>
        <dbReference type="ARBA" id="ARBA00022553"/>
    </source>
</evidence>
<dbReference type="InterPro" id="IPR004358">
    <property type="entry name" value="Sig_transdc_His_kin-like_C"/>
</dbReference>
<feature type="domain" description="HPt" evidence="11">
    <location>
        <begin position="3"/>
        <end position="103"/>
    </location>
</feature>
<dbReference type="SUPFAM" id="SSF50341">
    <property type="entry name" value="CheW-like"/>
    <property type="match status" value="1"/>
</dbReference>
<feature type="modified residue" description="Phosphohistidine" evidence="7">
    <location>
        <position position="338"/>
    </location>
</feature>
<gene>
    <name evidence="12" type="ORF">ICL16_29035</name>
</gene>
<dbReference type="InterPro" id="IPR051315">
    <property type="entry name" value="Bact_Chemotaxis_CheA"/>
</dbReference>
<dbReference type="PROSITE" id="PS50894">
    <property type="entry name" value="HPT"/>
    <property type="match status" value="3"/>
</dbReference>
<dbReference type="Pfam" id="PF02518">
    <property type="entry name" value="HATPase_c"/>
    <property type="match status" value="1"/>
</dbReference>
<dbReference type="Gene3D" id="2.30.30.40">
    <property type="entry name" value="SH3 Domains"/>
    <property type="match status" value="1"/>
</dbReference>
<dbReference type="CDD" id="cd00088">
    <property type="entry name" value="HPT"/>
    <property type="match status" value="3"/>
</dbReference>
<keyword evidence="6" id="KW-0902">Two-component regulatory system</keyword>
<dbReference type="SUPFAM" id="SSF47226">
    <property type="entry name" value="Histidine-containing phosphotransfer domain, HPT domain"/>
    <property type="match status" value="3"/>
</dbReference>
<dbReference type="FunFam" id="3.30.565.10:FF:000016">
    <property type="entry name" value="Chemotaxis protein CheA, putative"/>
    <property type="match status" value="1"/>
</dbReference>
<dbReference type="GO" id="GO:0000155">
    <property type="term" value="F:phosphorelay sensor kinase activity"/>
    <property type="evidence" value="ECO:0007669"/>
    <property type="project" value="InterPro"/>
</dbReference>
<dbReference type="GO" id="GO:0006935">
    <property type="term" value="P:chemotaxis"/>
    <property type="evidence" value="ECO:0007669"/>
    <property type="project" value="UniProtKB-KW"/>
</dbReference>
<dbReference type="PANTHER" id="PTHR43395">
    <property type="entry name" value="SENSOR HISTIDINE KINASE CHEA"/>
    <property type="match status" value="1"/>
</dbReference>
<evidence type="ECO:0000256" key="5">
    <source>
        <dbReference type="ARBA" id="ARBA00022777"/>
    </source>
</evidence>
<dbReference type="SMART" id="SM01231">
    <property type="entry name" value="H-kinase_dim"/>
    <property type="match status" value="1"/>
</dbReference>
<dbReference type="SMART" id="SM00260">
    <property type="entry name" value="CheW"/>
    <property type="match status" value="1"/>
</dbReference>
<dbReference type="Pfam" id="PF01584">
    <property type="entry name" value="CheW"/>
    <property type="match status" value="1"/>
</dbReference>
<evidence type="ECO:0000256" key="7">
    <source>
        <dbReference type="PROSITE-ProRule" id="PRU00110"/>
    </source>
</evidence>
<feature type="modified residue" description="Phosphohistidine" evidence="7">
    <location>
        <position position="192"/>
    </location>
</feature>
<dbReference type="PANTHER" id="PTHR43395:SF1">
    <property type="entry name" value="CHEMOTAXIS PROTEIN CHEA"/>
    <property type="match status" value="1"/>
</dbReference>
<dbReference type="SMART" id="SM00448">
    <property type="entry name" value="REC"/>
    <property type="match status" value="1"/>
</dbReference>
<dbReference type="PRINTS" id="PR00344">
    <property type="entry name" value="BCTRLSENSOR"/>
</dbReference>
<evidence type="ECO:0000256" key="6">
    <source>
        <dbReference type="ARBA" id="ARBA00023012"/>
    </source>
</evidence>
<dbReference type="InterPro" id="IPR008207">
    <property type="entry name" value="Sig_transdc_His_kin_Hpt_dom"/>
</dbReference>
<feature type="domain" description="HPt" evidence="11">
    <location>
        <begin position="291"/>
        <end position="395"/>
    </location>
</feature>
<dbReference type="InterPro" id="IPR036061">
    <property type="entry name" value="CheW-like_dom_sf"/>
</dbReference>
<dbReference type="EC" id="2.7.13.3" evidence="2"/>
<evidence type="ECO:0000256" key="1">
    <source>
        <dbReference type="ARBA" id="ARBA00000085"/>
    </source>
</evidence>
<dbReference type="EMBL" id="JACXAE010000086">
    <property type="protein sequence ID" value="MBD2775994.1"/>
    <property type="molecule type" value="Genomic_DNA"/>
</dbReference>
<dbReference type="InterPro" id="IPR036641">
    <property type="entry name" value="HPT_dom_sf"/>
</dbReference>
<dbReference type="Gene3D" id="1.20.120.160">
    <property type="entry name" value="HPT domain"/>
    <property type="match status" value="3"/>
</dbReference>
<dbReference type="CDD" id="cd16916">
    <property type="entry name" value="HATPase_CheA-like"/>
    <property type="match status" value="1"/>
</dbReference>
<dbReference type="InterPro" id="IPR011006">
    <property type="entry name" value="CheY-like_superfamily"/>
</dbReference>
<dbReference type="InterPro" id="IPR005467">
    <property type="entry name" value="His_kinase_dom"/>
</dbReference>
<feature type="modified residue" description="Phosphohistidine" evidence="7">
    <location>
        <position position="46"/>
    </location>
</feature>
<dbReference type="GO" id="GO:0005737">
    <property type="term" value="C:cytoplasm"/>
    <property type="evidence" value="ECO:0007669"/>
    <property type="project" value="InterPro"/>
</dbReference>
<dbReference type="Gene3D" id="1.10.287.560">
    <property type="entry name" value="Histidine kinase CheA-like, homodimeric domain"/>
    <property type="match status" value="1"/>
</dbReference>
<dbReference type="InterPro" id="IPR036890">
    <property type="entry name" value="HATPase_C_sf"/>
</dbReference>
<keyword evidence="3 8" id="KW-0597">Phosphoprotein</keyword>
<dbReference type="AlphaFoldDB" id="A0A8J7C7Q5"/>
<evidence type="ECO:0000313" key="12">
    <source>
        <dbReference type="EMBL" id="MBD2775994.1"/>
    </source>
</evidence>
<dbReference type="InterPro" id="IPR037006">
    <property type="entry name" value="CheA-like_homodim_sf"/>
</dbReference>
<proteinExistence type="predicted"/>
<dbReference type="Gene3D" id="3.30.565.10">
    <property type="entry name" value="Histidine kinase-like ATPase, C-terminal domain"/>
    <property type="match status" value="1"/>
</dbReference>
<evidence type="ECO:0000259" key="11">
    <source>
        <dbReference type="PROSITE" id="PS50894"/>
    </source>
</evidence>
<dbReference type="PROSITE" id="PS50110">
    <property type="entry name" value="RESPONSE_REGULATORY"/>
    <property type="match status" value="1"/>
</dbReference>
<dbReference type="Gene3D" id="3.40.50.2300">
    <property type="match status" value="1"/>
</dbReference>
<dbReference type="InterPro" id="IPR002545">
    <property type="entry name" value="CheW-lke_dom"/>
</dbReference>
<dbReference type="Pfam" id="PF01627">
    <property type="entry name" value="Hpt"/>
    <property type="match status" value="3"/>
</dbReference>
<evidence type="ECO:0000259" key="10">
    <source>
        <dbReference type="PROSITE" id="PS50110"/>
    </source>
</evidence>
<dbReference type="Pfam" id="PF00072">
    <property type="entry name" value="Response_reg"/>
    <property type="match status" value="1"/>
</dbReference>
<organism evidence="12 13">
    <name type="scientific">Iningainema tapete BLCC-T55</name>
    <dbReference type="NCBI Taxonomy" id="2748662"/>
    <lineage>
        <taxon>Bacteria</taxon>
        <taxon>Bacillati</taxon>
        <taxon>Cyanobacteriota</taxon>
        <taxon>Cyanophyceae</taxon>
        <taxon>Nostocales</taxon>
        <taxon>Scytonemataceae</taxon>
        <taxon>Iningainema tapete</taxon>
    </lineage>
</organism>
<accession>A0A8J7C7Q5</accession>
<feature type="domain" description="Histidine kinase" evidence="9">
    <location>
        <begin position="500"/>
        <end position="739"/>
    </location>
</feature>
<dbReference type="InterPro" id="IPR001789">
    <property type="entry name" value="Sig_transdc_resp-reg_receiver"/>
</dbReference>
<dbReference type="PROSITE" id="PS50109">
    <property type="entry name" value="HIS_KIN"/>
    <property type="match status" value="1"/>
</dbReference>
<evidence type="ECO:0000256" key="4">
    <source>
        <dbReference type="ARBA" id="ARBA00022679"/>
    </source>
</evidence>
<sequence>MITDEELRNLYKISGEEHLQKMEALLLHLQTSPNDETWEELRQEVHSLKGDSRSLGVEPVEILSNQVEEIILFVKNNQIAFTEYVGDRLFQGLNAMNRLIQEAVTGNPSGIETSQIIDNLMEVFLPPTQQGQEVAVSDYTVELLPSLIEDEELRNLYKISSLEHLQKIEVLLLHLNEQPGEETWEELRREVHSLKGDSRSLGVETVEILSNQVEEIVLGIQRKQITLTEDVSTRLLQGLDAMSRLVQEAVTGKPSGVEILKTLDTLAEVFLLSTQPQPEIPVKGNIQIVPILIEDEELRNAYQISSFERLQKLEASLLQIEKNPFDTATLEQMLRGVHSLKGDSRSVGVETVEVLSHEIEEILLGVKRKQIALTPSVSDRLLQGLDAMGRLIQEATTGKPSGVDTVQILDSLMETVWIPPVEEFQSFFEPPQPVEVAKLPSSSEVNETHRIDTIRVETRHLDALMAQAEELTVTKIAIAHATAQIEEMLTLWEEWKASLSKGRSVDSPFNRANPYQERLEKIINSVWTSTQENSSRLEIVTGELREKIRTLRLLPLSNVFQLYHRVVRDLAKQQSKQVELIIEGGETTADKRLIEEIQDSLMHMVRNAIDHGIETPAEREQLGKPPIATIWLRGYQTANNIVIEVADDGRGLDIEKIKQTALEREICTKEALATMTSNQIYALILAPGFSTRSLITEISGRGIGLDVVRTNVERLKGNIHIESTPGRGCLFRIQLSTTLTTVHALLLEIQGVVYALPIEFVLTTLLVLPEQISTIEDKAYIIFEDQSISVANLADVLESNQADAKTSVAEQPKSNLKPCILLKVGEQQAGFFVDACLDTQEIVLKPQSQLLKRVRNVSGATILPTGEVCMILNPSDLLKSLQKQSISVSIKPKERKKPVILLVEDSIPVRTQEKRLLENAGYEVVLAVDGLDGYNKLRTRDFDAVISDVEMPNLDGFALTAKIRQYQEYSKLPIILVTTLAGDEDKQKGIAAGADAYIIKGKFNQSILLETLEKLVELLNVY</sequence>
<feature type="domain" description="Response regulatory" evidence="10">
    <location>
        <begin position="899"/>
        <end position="1015"/>
    </location>
</feature>
<evidence type="ECO:0000259" key="9">
    <source>
        <dbReference type="PROSITE" id="PS50109"/>
    </source>
</evidence>
<dbReference type="SMART" id="SM00387">
    <property type="entry name" value="HATPase_c"/>
    <property type="match status" value="1"/>
</dbReference>
<feature type="modified residue" description="4-aspartylphosphate" evidence="8">
    <location>
        <position position="948"/>
    </location>
</feature>
<dbReference type="InterPro" id="IPR003594">
    <property type="entry name" value="HATPase_dom"/>
</dbReference>
<comment type="catalytic activity">
    <reaction evidence="1">
        <text>ATP + protein L-histidine = ADP + protein N-phospho-L-histidine.</text>
        <dbReference type="EC" id="2.7.13.3"/>
    </reaction>
</comment>
<feature type="domain" description="HPt" evidence="11">
    <location>
        <begin position="146"/>
        <end position="249"/>
    </location>
</feature>
<dbReference type="InterPro" id="IPR004105">
    <property type="entry name" value="CheA-like_dim"/>
</dbReference>
<evidence type="ECO:0000256" key="8">
    <source>
        <dbReference type="PROSITE-ProRule" id="PRU00169"/>
    </source>
</evidence>
<dbReference type="SMART" id="SM00073">
    <property type="entry name" value="HPT"/>
    <property type="match status" value="3"/>
</dbReference>
<comment type="caution">
    <text evidence="12">The sequence shown here is derived from an EMBL/GenBank/DDBJ whole genome shotgun (WGS) entry which is preliminary data.</text>
</comment>
<protein>
    <recommendedName>
        <fullName evidence="2">histidine kinase</fullName>
        <ecNumber evidence="2">2.7.13.3</ecNumber>
    </recommendedName>
</protein>
<evidence type="ECO:0000313" key="13">
    <source>
        <dbReference type="Proteomes" id="UP000629098"/>
    </source>
</evidence>
<reference evidence="12" key="1">
    <citation type="submission" date="2020-09" db="EMBL/GenBank/DDBJ databases">
        <title>Iningainema tapete sp. nov. (Scytonemataceae, Cyanobacteria) from greenhouses in central Florida (USA) produces two types of nodularin with biosynthetic potential for microcystin-LR and anabaenopeptins.</title>
        <authorList>
            <person name="Berthold D.E."/>
            <person name="Lefler F.W."/>
            <person name="Huang I.-S."/>
            <person name="Abdulla H."/>
            <person name="Zimba P.V."/>
            <person name="Laughinghouse H.D. IV."/>
        </authorList>
    </citation>
    <scope>NUCLEOTIDE SEQUENCE</scope>
    <source>
        <strain evidence="12">BLCCT55</strain>
    </source>
</reference>
<keyword evidence="5" id="KW-0418">Kinase</keyword>
<keyword evidence="13" id="KW-1185">Reference proteome</keyword>
<dbReference type="SUPFAM" id="SSF55874">
    <property type="entry name" value="ATPase domain of HSP90 chaperone/DNA topoisomerase II/histidine kinase"/>
    <property type="match status" value="1"/>
</dbReference>
<dbReference type="GO" id="GO:0005524">
    <property type="term" value="F:ATP binding"/>
    <property type="evidence" value="ECO:0007669"/>
    <property type="project" value="UniProtKB-KW"/>
</dbReference>
<dbReference type="Proteomes" id="UP000629098">
    <property type="component" value="Unassembled WGS sequence"/>
</dbReference>